<protein>
    <submittedName>
        <fullName evidence="9">Lung_7-TM_R domain-containing protein</fullName>
    </submittedName>
</protein>
<sequence>MMHNLKLYTILHHHSMIQVVYASLIISSIPLSFSEIKNTHILSDSRPIILFERFGFAQGGHVDISVKDVSWKSRIRKAYLNPSSIGFFIAKETSFSQILNESEYSENFCVLSSRYVKLILRFKDLASDLSYNGSISLDDEDEYSLVFGNCQPEFEVSMYVHTEMYNMLDGEKDFLPAGQTQLPKLYFLLFLVYVAFFGTWAFICNKRRATIDKIHLIMGALLIVKALKMICAYEDKMYVRNTGTPHGWDVAFYIFGFFKGIMLFTVIILIGTGWSFLKPYLQEREKQVLMTVIPLQVLENIAYVIISETGPATKDWMAWNQMFLLIDVVCCCAVFFPIIWSIRSLREASKTDGKAAKNLEKLTLFKQFYIVVVGYLYFTRIVVSALGAMVGYRFEWVMILAAEGASLAFYVFIFHNFQPLDRNPYFVIDDEEENVAGQILEQDDSFQL</sequence>
<reference evidence="10" key="1">
    <citation type="submission" date="2016-04" db="EMBL/GenBank/DDBJ databases">
        <title>Cephalotus genome sequencing.</title>
        <authorList>
            <person name="Fukushima K."/>
            <person name="Hasebe M."/>
            <person name="Fang X."/>
        </authorList>
    </citation>
    <scope>NUCLEOTIDE SEQUENCE [LARGE SCALE GENOMIC DNA]</scope>
    <source>
        <strain evidence="10">cv. St1</strain>
    </source>
</reference>
<evidence type="ECO:0000313" key="10">
    <source>
        <dbReference type="Proteomes" id="UP000187406"/>
    </source>
</evidence>
<organism evidence="9 10">
    <name type="scientific">Cephalotus follicularis</name>
    <name type="common">Albany pitcher plant</name>
    <dbReference type="NCBI Taxonomy" id="3775"/>
    <lineage>
        <taxon>Eukaryota</taxon>
        <taxon>Viridiplantae</taxon>
        <taxon>Streptophyta</taxon>
        <taxon>Embryophyta</taxon>
        <taxon>Tracheophyta</taxon>
        <taxon>Spermatophyta</taxon>
        <taxon>Magnoliopsida</taxon>
        <taxon>eudicotyledons</taxon>
        <taxon>Gunneridae</taxon>
        <taxon>Pentapetalae</taxon>
        <taxon>rosids</taxon>
        <taxon>fabids</taxon>
        <taxon>Oxalidales</taxon>
        <taxon>Cephalotaceae</taxon>
        <taxon>Cephalotus</taxon>
    </lineage>
</organism>
<evidence type="ECO:0000259" key="8">
    <source>
        <dbReference type="Pfam" id="PF21904"/>
    </source>
</evidence>
<feature type="transmembrane region" description="Helical" evidence="6">
    <location>
        <begin position="250"/>
        <end position="276"/>
    </location>
</feature>
<evidence type="ECO:0000256" key="6">
    <source>
        <dbReference type="SAM" id="Phobius"/>
    </source>
</evidence>
<keyword evidence="5 6" id="KW-0472">Membrane</keyword>
<evidence type="ECO:0000259" key="7">
    <source>
        <dbReference type="Pfam" id="PF06814"/>
    </source>
</evidence>
<comment type="subcellular location">
    <subcellularLocation>
        <location evidence="1">Membrane</location>
        <topology evidence="1">Multi-pass membrane protein</topology>
    </subcellularLocation>
</comment>
<evidence type="ECO:0000256" key="5">
    <source>
        <dbReference type="ARBA" id="ARBA00023136"/>
    </source>
</evidence>
<evidence type="ECO:0000256" key="3">
    <source>
        <dbReference type="ARBA" id="ARBA00022729"/>
    </source>
</evidence>
<feature type="transmembrane region" description="Helical" evidence="6">
    <location>
        <begin position="396"/>
        <end position="414"/>
    </location>
</feature>
<dbReference type="OrthoDB" id="29657at2759"/>
<dbReference type="AlphaFoldDB" id="A0A1Q3D1Q2"/>
<dbReference type="Pfam" id="PF21904">
    <property type="entry name" value="CAND6-7_N"/>
    <property type="match status" value="1"/>
</dbReference>
<dbReference type="Pfam" id="PF06814">
    <property type="entry name" value="GOST_TM"/>
    <property type="match status" value="1"/>
</dbReference>
<name>A0A1Q3D1Q2_CEPFO</name>
<feature type="domain" description="GOST seven transmembrane" evidence="7">
    <location>
        <begin position="182"/>
        <end position="423"/>
    </location>
</feature>
<dbReference type="PANTHER" id="PTHR21229:SF21">
    <property type="entry name" value="OS04G0508600 PROTEIN"/>
    <property type="match status" value="1"/>
</dbReference>
<gene>
    <name evidence="9" type="ORF">CFOL_v3_29656</name>
</gene>
<dbReference type="Proteomes" id="UP000187406">
    <property type="component" value="Unassembled WGS sequence"/>
</dbReference>
<evidence type="ECO:0000256" key="2">
    <source>
        <dbReference type="ARBA" id="ARBA00022692"/>
    </source>
</evidence>
<dbReference type="InterPro" id="IPR053937">
    <property type="entry name" value="GOST_TM"/>
</dbReference>
<keyword evidence="10" id="KW-1185">Reference proteome</keyword>
<dbReference type="InterPro" id="IPR054103">
    <property type="entry name" value="CAND6-7_N"/>
</dbReference>
<feature type="transmembrane region" description="Helical" evidence="6">
    <location>
        <begin position="288"/>
        <end position="306"/>
    </location>
</feature>
<feature type="transmembrane region" description="Helical" evidence="6">
    <location>
        <begin position="318"/>
        <end position="340"/>
    </location>
</feature>
<evidence type="ECO:0000256" key="4">
    <source>
        <dbReference type="ARBA" id="ARBA00022989"/>
    </source>
</evidence>
<accession>A0A1Q3D1Q2</accession>
<proteinExistence type="predicted"/>
<dbReference type="PANTHER" id="PTHR21229">
    <property type="entry name" value="LUNG SEVEN TRANSMEMBRANE RECEPTOR"/>
    <property type="match status" value="1"/>
</dbReference>
<dbReference type="GO" id="GO:0005794">
    <property type="term" value="C:Golgi apparatus"/>
    <property type="evidence" value="ECO:0007669"/>
    <property type="project" value="TreeGrafter"/>
</dbReference>
<dbReference type="EMBL" id="BDDD01003822">
    <property type="protein sequence ID" value="GAV86223.1"/>
    <property type="molecule type" value="Genomic_DNA"/>
</dbReference>
<keyword evidence="2 6" id="KW-0812">Transmembrane</keyword>
<feature type="transmembrane region" description="Helical" evidence="6">
    <location>
        <begin position="185"/>
        <end position="202"/>
    </location>
</feature>
<evidence type="ECO:0000256" key="1">
    <source>
        <dbReference type="ARBA" id="ARBA00004141"/>
    </source>
</evidence>
<feature type="transmembrane region" description="Helical" evidence="6">
    <location>
        <begin position="368"/>
        <end position="390"/>
    </location>
</feature>
<dbReference type="GO" id="GO:0016020">
    <property type="term" value="C:membrane"/>
    <property type="evidence" value="ECO:0007669"/>
    <property type="project" value="UniProtKB-SubCell"/>
</dbReference>
<feature type="transmembrane region" description="Helical" evidence="6">
    <location>
        <begin position="214"/>
        <end position="230"/>
    </location>
</feature>
<feature type="domain" description="CAND6/7 N-terminal" evidence="8">
    <location>
        <begin position="37"/>
        <end position="166"/>
    </location>
</feature>
<dbReference type="InterPro" id="IPR009637">
    <property type="entry name" value="GPR107/GPR108-like"/>
</dbReference>
<comment type="caution">
    <text evidence="9">The sequence shown here is derived from an EMBL/GenBank/DDBJ whole genome shotgun (WGS) entry which is preliminary data.</text>
</comment>
<dbReference type="InParanoid" id="A0A1Q3D1Q2"/>
<keyword evidence="4 6" id="KW-1133">Transmembrane helix</keyword>
<evidence type="ECO:0000313" key="9">
    <source>
        <dbReference type="EMBL" id="GAV86223.1"/>
    </source>
</evidence>
<keyword evidence="3" id="KW-0732">Signal</keyword>